<proteinExistence type="predicted"/>
<dbReference type="Pfam" id="PF12680">
    <property type="entry name" value="SnoaL_2"/>
    <property type="match status" value="1"/>
</dbReference>
<dbReference type="Gene3D" id="3.10.450.50">
    <property type="match status" value="1"/>
</dbReference>
<evidence type="ECO:0000313" key="3">
    <source>
        <dbReference type="EMBL" id="QCC76467.1"/>
    </source>
</evidence>
<evidence type="ECO:0000259" key="2">
    <source>
        <dbReference type="Pfam" id="PF12680"/>
    </source>
</evidence>
<dbReference type="Proteomes" id="UP000297025">
    <property type="component" value="Chromosome"/>
</dbReference>
<accession>A0A4V1CW93</accession>
<dbReference type="InterPro" id="IPR037401">
    <property type="entry name" value="SnoaL-like"/>
</dbReference>
<feature type="domain" description="SnoaL-like" evidence="2">
    <location>
        <begin position="13"/>
        <end position="120"/>
    </location>
</feature>
<gene>
    <name evidence="3" type="ORF">E2C04_03175</name>
</gene>
<dbReference type="EMBL" id="CP038462">
    <property type="protein sequence ID" value="QCC76467.1"/>
    <property type="molecule type" value="Genomic_DNA"/>
</dbReference>
<dbReference type="SUPFAM" id="SSF54427">
    <property type="entry name" value="NTF2-like"/>
    <property type="match status" value="1"/>
</dbReference>
<dbReference type="KEGG" id="ndp:E2C04_03175"/>
<feature type="region of interest" description="Disordered" evidence="1">
    <location>
        <begin position="141"/>
        <end position="160"/>
    </location>
</feature>
<name>A0A4V1CW93_9ACTN</name>
<sequence length="160" mass="17043">MITVTTDDKQVITAYLDAVGTLAVDDVAPLFHEEGRLVLPYAPAGVPEEVAGRTAIHDYFSALPQMVGALNFSGYRIRATEVPGEYVVRYTSDATMRATGASYRNTYITTVTVTDGKIAELTEFFDPIRLVEALGGKVLPPGSPASQSAQPQSAEIGSTS</sequence>
<feature type="compositionally biased region" description="Low complexity" evidence="1">
    <location>
        <begin position="144"/>
        <end position="154"/>
    </location>
</feature>
<dbReference type="AlphaFoldDB" id="A0A4V1CW93"/>
<evidence type="ECO:0000256" key="1">
    <source>
        <dbReference type="SAM" id="MobiDB-lite"/>
    </source>
</evidence>
<organism evidence="3 4">
    <name type="scientific">Nocardioides daphniae</name>
    <dbReference type="NCBI Taxonomy" id="402297"/>
    <lineage>
        <taxon>Bacteria</taxon>
        <taxon>Bacillati</taxon>
        <taxon>Actinomycetota</taxon>
        <taxon>Actinomycetes</taxon>
        <taxon>Propionibacteriales</taxon>
        <taxon>Nocardioidaceae</taxon>
        <taxon>Nocardioides</taxon>
    </lineage>
</organism>
<dbReference type="InterPro" id="IPR032710">
    <property type="entry name" value="NTF2-like_dom_sf"/>
</dbReference>
<protein>
    <recommendedName>
        <fullName evidence="2">SnoaL-like domain-containing protein</fullName>
    </recommendedName>
</protein>
<reference evidence="3 4" key="1">
    <citation type="journal article" date="2008" name="Int. J. Syst. Evol. Microbiol.">
        <title>Nocardioides daphniae sp. nov., isolated from Daphnia cucullata (Crustacea: Cladocera).</title>
        <authorList>
            <person name="Toth E.M."/>
            <person name="Keki Z."/>
            <person name="Homonnay Z.G."/>
            <person name="Borsodi A.K."/>
            <person name="Marialigeti K."/>
            <person name="Schumann P."/>
        </authorList>
    </citation>
    <scope>NUCLEOTIDE SEQUENCE [LARGE SCALE GENOMIC DNA]</scope>
    <source>
        <strain evidence="3 4">JCM 16608</strain>
    </source>
</reference>
<evidence type="ECO:0000313" key="4">
    <source>
        <dbReference type="Proteomes" id="UP000297025"/>
    </source>
</evidence>